<dbReference type="EMBL" id="CAKKLH010000192">
    <property type="protein sequence ID" value="CAH0105663.1"/>
    <property type="molecule type" value="Genomic_DNA"/>
</dbReference>
<evidence type="ECO:0000256" key="2">
    <source>
        <dbReference type="SAM" id="SignalP"/>
    </source>
</evidence>
<organism evidence="3 4">
    <name type="scientific">Daphnia galeata</name>
    <dbReference type="NCBI Taxonomy" id="27404"/>
    <lineage>
        <taxon>Eukaryota</taxon>
        <taxon>Metazoa</taxon>
        <taxon>Ecdysozoa</taxon>
        <taxon>Arthropoda</taxon>
        <taxon>Crustacea</taxon>
        <taxon>Branchiopoda</taxon>
        <taxon>Diplostraca</taxon>
        <taxon>Cladocera</taxon>
        <taxon>Anomopoda</taxon>
        <taxon>Daphniidae</taxon>
        <taxon>Daphnia</taxon>
    </lineage>
</organism>
<evidence type="ECO:0000313" key="4">
    <source>
        <dbReference type="Proteomes" id="UP000789390"/>
    </source>
</evidence>
<evidence type="ECO:0000256" key="1">
    <source>
        <dbReference type="SAM" id="MobiDB-lite"/>
    </source>
</evidence>
<sequence length="372" mass="42146">MQLRMLLFCFSLLFVSTVLGHQSRNNDGRYYSNFKSFWGNSYGMSTPYVSHGIPKIEELRKGWLDHYEYRPFFSRILFGIPPLLPGIHQPRPAAISEDSSHEDQRENDGLTGFLDWKRGPFGPPKPIELDKQEYPSDGINSDSQEFQEEIQKGHDVTPIKNDFNSSTVAVNSNDDDNSDEEKEKETEDERDHLTDKVVLLDDDPATSPVELPTIPDQNSGEILSDTDDDDDDDDVPQPEVMPVGPPALVPSQPTDDEFLPWHSPFDYFSHGGERSPSAITDKQFKEVPDPVIFANQGPIYDFWNSAEDYSWFSDDLPESPTTSPVLAIISSSSTTTTPEPESKFRRTSDKPKSVYKPNYRKVPIDKPKSLYS</sequence>
<dbReference type="OrthoDB" id="6358908at2759"/>
<protein>
    <submittedName>
        <fullName evidence="3">Uncharacterized protein</fullName>
    </submittedName>
</protein>
<reference evidence="3" key="1">
    <citation type="submission" date="2021-11" db="EMBL/GenBank/DDBJ databases">
        <authorList>
            <person name="Schell T."/>
        </authorList>
    </citation>
    <scope>NUCLEOTIDE SEQUENCE</scope>
    <source>
        <strain evidence="3">M5</strain>
    </source>
</reference>
<comment type="caution">
    <text evidence="3">The sequence shown here is derived from an EMBL/GenBank/DDBJ whole genome shotgun (WGS) entry which is preliminary data.</text>
</comment>
<feature type="compositionally biased region" description="Basic and acidic residues" evidence="1">
    <location>
        <begin position="181"/>
        <end position="199"/>
    </location>
</feature>
<feature type="region of interest" description="Disordered" evidence="1">
    <location>
        <begin position="319"/>
        <end position="372"/>
    </location>
</feature>
<name>A0A8J2WFT7_9CRUS</name>
<feature type="compositionally biased region" description="Low complexity" evidence="1">
    <location>
        <begin position="330"/>
        <end position="339"/>
    </location>
</feature>
<accession>A0A8J2WFT7</accession>
<dbReference type="AlphaFoldDB" id="A0A8J2WFT7"/>
<keyword evidence="4" id="KW-1185">Reference proteome</keyword>
<feature type="region of interest" description="Disordered" evidence="1">
    <location>
        <begin position="89"/>
        <end position="265"/>
    </location>
</feature>
<keyword evidence="2" id="KW-0732">Signal</keyword>
<feature type="compositionally biased region" description="Basic and acidic residues" evidence="1">
    <location>
        <begin position="362"/>
        <end position="372"/>
    </location>
</feature>
<feature type="compositionally biased region" description="Basic and acidic residues" evidence="1">
    <location>
        <begin position="98"/>
        <end position="108"/>
    </location>
</feature>
<gene>
    <name evidence="3" type="ORF">DGAL_LOCUS8722</name>
</gene>
<dbReference type="Proteomes" id="UP000789390">
    <property type="component" value="Unassembled WGS sequence"/>
</dbReference>
<feature type="compositionally biased region" description="Basic and acidic residues" evidence="1">
    <location>
        <begin position="340"/>
        <end position="352"/>
    </location>
</feature>
<evidence type="ECO:0000313" key="3">
    <source>
        <dbReference type="EMBL" id="CAH0105663.1"/>
    </source>
</evidence>
<feature type="compositionally biased region" description="Acidic residues" evidence="1">
    <location>
        <begin position="224"/>
        <end position="236"/>
    </location>
</feature>
<feature type="chain" id="PRO_5035170856" evidence="2">
    <location>
        <begin position="21"/>
        <end position="372"/>
    </location>
</feature>
<feature type="signal peptide" evidence="2">
    <location>
        <begin position="1"/>
        <end position="20"/>
    </location>
</feature>
<proteinExistence type="predicted"/>